<evidence type="ECO:0000313" key="3">
    <source>
        <dbReference type="Proteomes" id="UP001168877"/>
    </source>
</evidence>
<feature type="region of interest" description="Disordered" evidence="1">
    <location>
        <begin position="45"/>
        <end position="87"/>
    </location>
</feature>
<evidence type="ECO:0000313" key="2">
    <source>
        <dbReference type="EMBL" id="KAK0593535.1"/>
    </source>
</evidence>
<organism evidence="2 3">
    <name type="scientific">Acer saccharum</name>
    <name type="common">Sugar maple</name>
    <dbReference type="NCBI Taxonomy" id="4024"/>
    <lineage>
        <taxon>Eukaryota</taxon>
        <taxon>Viridiplantae</taxon>
        <taxon>Streptophyta</taxon>
        <taxon>Embryophyta</taxon>
        <taxon>Tracheophyta</taxon>
        <taxon>Spermatophyta</taxon>
        <taxon>Magnoliopsida</taxon>
        <taxon>eudicotyledons</taxon>
        <taxon>Gunneridae</taxon>
        <taxon>Pentapetalae</taxon>
        <taxon>rosids</taxon>
        <taxon>malvids</taxon>
        <taxon>Sapindales</taxon>
        <taxon>Sapindaceae</taxon>
        <taxon>Hippocastanoideae</taxon>
        <taxon>Acereae</taxon>
        <taxon>Acer</taxon>
    </lineage>
</organism>
<dbReference type="AlphaFoldDB" id="A0AA39SPT5"/>
<name>A0AA39SPT5_ACESA</name>
<evidence type="ECO:0000256" key="1">
    <source>
        <dbReference type="SAM" id="MobiDB-lite"/>
    </source>
</evidence>
<gene>
    <name evidence="2" type="ORF">LWI29_038198</name>
</gene>
<feature type="compositionally biased region" description="Basic and acidic residues" evidence="1">
    <location>
        <begin position="47"/>
        <end position="78"/>
    </location>
</feature>
<dbReference type="Proteomes" id="UP001168877">
    <property type="component" value="Unassembled WGS sequence"/>
</dbReference>
<protein>
    <submittedName>
        <fullName evidence="2">Uncharacterized protein</fullName>
    </submittedName>
</protein>
<sequence>MVVDIENWPYNDLLGRPFLNKAKAGDSNLCPHDEIPDRIWRWSGQRVTRDGPKSKLAEVPKDFELDPREEPEDRKDEPTQEVVLDPEDPSRTVKVGASLSVHVKTQLVTLLRDYKDVFAWSHEDMLGVDPRVISHHLSINLEFRPVVQKRRLFNPERSVAIKKEVEKLLSAGSIREASIRNG</sequence>
<comment type="caution">
    <text evidence="2">The sequence shown here is derived from an EMBL/GenBank/DDBJ whole genome shotgun (WGS) entry which is preliminary data.</text>
</comment>
<dbReference type="Gene3D" id="3.10.10.10">
    <property type="entry name" value="HIV Type 1 Reverse Transcriptase, subunit A, domain 1"/>
    <property type="match status" value="1"/>
</dbReference>
<proteinExistence type="predicted"/>
<reference evidence="2" key="2">
    <citation type="submission" date="2023-06" db="EMBL/GenBank/DDBJ databases">
        <authorList>
            <person name="Swenson N.G."/>
            <person name="Wegrzyn J.L."/>
            <person name="Mcevoy S.L."/>
        </authorList>
    </citation>
    <scope>NUCLEOTIDE SEQUENCE</scope>
    <source>
        <strain evidence="2">NS2018</strain>
        <tissue evidence="2">Leaf</tissue>
    </source>
</reference>
<accession>A0AA39SPT5</accession>
<keyword evidence="3" id="KW-1185">Reference proteome</keyword>
<reference evidence="2" key="1">
    <citation type="journal article" date="2022" name="Plant J.">
        <title>Strategies of tolerance reflected in two North American maple genomes.</title>
        <authorList>
            <person name="McEvoy S.L."/>
            <person name="Sezen U.U."/>
            <person name="Trouern-Trend A."/>
            <person name="McMahon S.M."/>
            <person name="Schaberg P.G."/>
            <person name="Yang J."/>
            <person name="Wegrzyn J.L."/>
            <person name="Swenson N.G."/>
        </authorList>
    </citation>
    <scope>NUCLEOTIDE SEQUENCE</scope>
    <source>
        <strain evidence="2">NS2018</strain>
    </source>
</reference>
<dbReference type="EMBL" id="JAUESC010000380">
    <property type="protein sequence ID" value="KAK0593535.1"/>
    <property type="molecule type" value="Genomic_DNA"/>
</dbReference>